<dbReference type="InterPro" id="IPR027417">
    <property type="entry name" value="P-loop_NTPase"/>
</dbReference>
<keyword evidence="8" id="KW-1185">Reference proteome</keyword>
<dbReference type="Gene3D" id="3.40.50.300">
    <property type="entry name" value="P-loop containing nucleotide triphosphate hydrolases"/>
    <property type="match status" value="1"/>
</dbReference>
<dbReference type="GO" id="GO:0005525">
    <property type="term" value="F:GTP binding"/>
    <property type="evidence" value="ECO:0007669"/>
    <property type="project" value="UniProtKB-KW"/>
</dbReference>
<keyword evidence="3 5" id="KW-0342">GTP-binding</keyword>
<dbReference type="Pfam" id="PF00503">
    <property type="entry name" value="G-alpha"/>
    <property type="match status" value="1"/>
</dbReference>
<evidence type="ECO:0000313" key="8">
    <source>
        <dbReference type="Proteomes" id="UP000799118"/>
    </source>
</evidence>
<protein>
    <submittedName>
        <fullName evidence="7">G-alpha-domain-containing protein</fullName>
    </submittedName>
</protein>
<dbReference type="PANTHER" id="PTHR10218">
    <property type="entry name" value="GTP-BINDING PROTEIN ALPHA SUBUNIT"/>
    <property type="match status" value="1"/>
</dbReference>
<keyword evidence="1 6" id="KW-0479">Metal-binding</keyword>
<dbReference type="GO" id="GO:0005834">
    <property type="term" value="C:heterotrimeric G-protein complex"/>
    <property type="evidence" value="ECO:0007669"/>
    <property type="project" value="TreeGrafter"/>
</dbReference>
<evidence type="ECO:0000313" key="7">
    <source>
        <dbReference type="EMBL" id="KAE9388744.1"/>
    </source>
</evidence>
<evidence type="ECO:0000256" key="1">
    <source>
        <dbReference type="ARBA" id="ARBA00022723"/>
    </source>
</evidence>
<name>A0A6A4GUD3_9AGAR</name>
<evidence type="ECO:0000256" key="3">
    <source>
        <dbReference type="ARBA" id="ARBA00023134"/>
    </source>
</evidence>
<evidence type="ECO:0000256" key="2">
    <source>
        <dbReference type="ARBA" id="ARBA00022741"/>
    </source>
</evidence>
<dbReference type="Proteomes" id="UP000799118">
    <property type="component" value="Unassembled WGS sequence"/>
</dbReference>
<feature type="binding site" evidence="5">
    <location>
        <begin position="122"/>
        <end position="125"/>
    </location>
    <ligand>
        <name>GTP</name>
        <dbReference type="ChEBI" id="CHEBI:37565"/>
    </ligand>
</feature>
<gene>
    <name evidence="7" type="ORF">BT96DRAFT_738350</name>
</gene>
<dbReference type="GO" id="GO:0003924">
    <property type="term" value="F:GTPase activity"/>
    <property type="evidence" value="ECO:0007669"/>
    <property type="project" value="InterPro"/>
</dbReference>
<dbReference type="AlphaFoldDB" id="A0A6A4GUD3"/>
<sequence>DRDRHFLESMDRILEKNYIPSLEDISQCYSMTTRAVQEFIDVNGKSITLVDFGGRRPHRTSWIDWFPNAGLVIFVASLSDYNEVLAEDQKTNTLRESLDVFDMIINSCTYPRFFLSGPLFLNKMDVFARKLQTIPMKDYFPDYSGGDDFDAGCNYIMSQFSALNNRGRDLEIYFTSATSTAQI</sequence>
<evidence type="ECO:0000256" key="6">
    <source>
        <dbReference type="PIRSR" id="PIRSR601019-2"/>
    </source>
</evidence>
<dbReference type="GO" id="GO:0031683">
    <property type="term" value="F:G-protein beta/gamma-subunit complex binding"/>
    <property type="evidence" value="ECO:0007669"/>
    <property type="project" value="InterPro"/>
</dbReference>
<dbReference type="EMBL" id="ML769729">
    <property type="protein sequence ID" value="KAE9388744.1"/>
    <property type="molecule type" value="Genomic_DNA"/>
</dbReference>
<accession>A0A6A4GUD3</accession>
<dbReference type="PROSITE" id="PS51882">
    <property type="entry name" value="G_ALPHA"/>
    <property type="match status" value="1"/>
</dbReference>
<feature type="binding site" evidence="6">
    <location>
        <position position="32"/>
    </location>
    <ligand>
        <name>Mg(2+)</name>
        <dbReference type="ChEBI" id="CHEBI:18420"/>
    </ligand>
</feature>
<keyword evidence="2 5" id="KW-0547">Nucleotide-binding</keyword>
<reference evidence="7" key="1">
    <citation type="journal article" date="2019" name="Environ. Microbiol.">
        <title>Fungal ecological strategies reflected in gene transcription - a case study of two litter decomposers.</title>
        <authorList>
            <person name="Barbi F."/>
            <person name="Kohler A."/>
            <person name="Barry K."/>
            <person name="Baskaran P."/>
            <person name="Daum C."/>
            <person name="Fauchery L."/>
            <person name="Ihrmark K."/>
            <person name="Kuo A."/>
            <person name="LaButti K."/>
            <person name="Lipzen A."/>
            <person name="Morin E."/>
            <person name="Grigoriev I.V."/>
            <person name="Henrissat B."/>
            <person name="Lindahl B."/>
            <person name="Martin F."/>
        </authorList>
    </citation>
    <scope>NUCLEOTIDE SEQUENCE</scope>
    <source>
        <strain evidence="7">JB14</strain>
    </source>
</reference>
<keyword evidence="6" id="KW-0460">Magnesium</keyword>
<evidence type="ECO:0000256" key="5">
    <source>
        <dbReference type="PIRSR" id="PIRSR601019-1"/>
    </source>
</evidence>
<dbReference type="InterPro" id="IPR001019">
    <property type="entry name" value="Gprotein_alpha_su"/>
</dbReference>
<proteinExistence type="predicted"/>
<keyword evidence="4" id="KW-0807">Transducer</keyword>
<evidence type="ECO:0000256" key="4">
    <source>
        <dbReference type="ARBA" id="ARBA00023224"/>
    </source>
</evidence>
<dbReference type="SUPFAM" id="SSF52540">
    <property type="entry name" value="P-loop containing nucleoside triphosphate hydrolases"/>
    <property type="match status" value="1"/>
</dbReference>
<dbReference type="FunFam" id="3.40.50.300:FF:000720">
    <property type="entry name" value="Guanine nucleotide-binding protein G(k) subunit alpha"/>
    <property type="match status" value="1"/>
</dbReference>
<dbReference type="GO" id="GO:0046872">
    <property type="term" value="F:metal ion binding"/>
    <property type="evidence" value="ECO:0007669"/>
    <property type="project" value="UniProtKB-KW"/>
</dbReference>
<dbReference type="GO" id="GO:0005737">
    <property type="term" value="C:cytoplasm"/>
    <property type="evidence" value="ECO:0007669"/>
    <property type="project" value="TreeGrafter"/>
</dbReference>
<feature type="binding site" evidence="5">
    <location>
        <position position="177"/>
    </location>
    <ligand>
        <name>GTP</name>
        <dbReference type="ChEBI" id="CHEBI:37565"/>
    </ligand>
</feature>
<dbReference type="OrthoDB" id="3038325at2759"/>
<dbReference type="PANTHER" id="PTHR10218:SF302">
    <property type="entry name" value="GUANINE NUCLEOTIDE-BINDING PROTEIN ALPHA-5 SUBUNIT"/>
    <property type="match status" value="1"/>
</dbReference>
<organism evidence="7 8">
    <name type="scientific">Gymnopus androsaceus JB14</name>
    <dbReference type="NCBI Taxonomy" id="1447944"/>
    <lineage>
        <taxon>Eukaryota</taxon>
        <taxon>Fungi</taxon>
        <taxon>Dikarya</taxon>
        <taxon>Basidiomycota</taxon>
        <taxon>Agaricomycotina</taxon>
        <taxon>Agaricomycetes</taxon>
        <taxon>Agaricomycetidae</taxon>
        <taxon>Agaricales</taxon>
        <taxon>Marasmiineae</taxon>
        <taxon>Omphalotaceae</taxon>
        <taxon>Gymnopus</taxon>
    </lineage>
</organism>
<dbReference type="PRINTS" id="PR00318">
    <property type="entry name" value="GPROTEINA"/>
</dbReference>
<feature type="non-terminal residue" evidence="7">
    <location>
        <position position="1"/>
    </location>
</feature>
<feature type="non-terminal residue" evidence="7">
    <location>
        <position position="183"/>
    </location>
</feature>
<dbReference type="SMART" id="SM00275">
    <property type="entry name" value="G_alpha"/>
    <property type="match status" value="1"/>
</dbReference>
<dbReference type="GO" id="GO:0001664">
    <property type="term" value="F:G protein-coupled receptor binding"/>
    <property type="evidence" value="ECO:0007669"/>
    <property type="project" value="TreeGrafter"/>
</dbReference>
<dbReference type="GO" id="GO:0007188">
    <property type="term" value="P:adenylate cyclase-modulating G protein-coupled receptor signaling pathway"/>
    <property type="evidence" value="ECO:0007669"/>
    <property type="project" value="TreeGrafter"/>
</dbReference>